<sequence>MFNENSFTKSYQICQYCSEAMKLCIDKTYKYFYFFRCKNNNCVKYENRCSKRKNSFFEDFSIEFKSIFKC</sequence>
<gene>
    <name evidence="1" type="ORF">H312_00338</name>
</gene>
<evidence type="ECO:0000313" key="1">
    <source>
        <dbReference type="EMBL" id="KCZ82315.1"/>
    </source>
</evidence>
<organism evidence="1 2">
    <name type="scientific">Anncaliia algerae PRA339</name>
    <dbReference type="NCBI Taxonomy" id="1288291"/>
    <lineage>
        <taxon>Eukaryota</taxon>
        <taxon>Fungi</taxon>
        <taxon>Fungi incertae sedis</taxon>
        <taxon>Microsporidia</taxon>
        <taxon>Tubulinosematoidea</taxon>
        <taxon>Tubulinosematidae</taxon>
        <taxon>Anncaliia</taxon>
    </lineage>
</organism>
<dbReference type="EMBL" id="KK365131">
    <property type="protein sequence ID" value="KCZ82315.1"/>
    <property type="molecule type" value="Genomic_DNA"/>
</dbReference>
<dbReference type="Proteomes" id="UP000030655">
    <property type="component" value="Unassembled WGS sequence"/>
</dbReference>
<reference evidence="2" key="1">
    <citation type="submission" date="2013-02" db="EMBL/GenBank/DDBJ databases">
        <authorList>
            <consortium name="The Broad Institute Genome Sequencing Platform"/>
            <person name="Cuomo C."/>
            <person name="Becnel J."/>
            <person name="Sanscrainte N."/>
            <person name="Walker B."/>
            <person name="Young S.K."/>
            <person name="Zeng Q."/>
            <person name="Gargeya S."/>
            <person name="Fitzgerald M."/>
            <person name="Haas B."/>
            <person name="Abouelleil A."/>
            <person name="Alvarado L."/>
            <person name="Arachchi H.M."/>
            <person name="Berlin A.M."/>
            <person name="Chapman S.B."/>
            <person name="Dewar J."/>
            <person name="Goldberg J."/>
            <person name="Griggs A."/>
            <person name="Gujja S."/>
            <person name="Hansen M."/>
            <person name="Howarth C."/>
            <person name="Imamovic A."/>
            <person name="Larimer J."/>
            <person name="McCowan C."/>
            <person name="Murphy C."/>
            <person name="Neiman D."/>
            <person name="Pearson M."/>
            <person name="Priest M."/>
            <person name="Roberts A."/>
            <person name="Saif S."/>
            <person name="Shea T."/>
            <person name="Sisk P."/>
            <person name="Sykes S."/>
            <person name="Wortman J."/>
            <person name="Nusbaum C."/>
            <person name="Birren B."/>
        </authorList>
    </citation>
    <scope>NUCLEOTIDE SEQUENCE [LARGE SCALE GENOMIC DNA]</scope>
    <source>
        <strain evidence="2">PRA339</strain>
    </source>
</reference>
<evidence type="ECO:0000313" key="2">
    <source>
        <dbReference type="Proteomes" id="UP000030655"/>
    </source>
</evidence>
<keyword evidence="2" id="KW-1185">Reference proteome</keyword>
<dbReference type="AlphaFoldDB" id="A0A059F529"/>
<accession>A0A059F529</accession>
<reference evidence="1 2" key="2">
    <citation type="submission" date="2014-03" db="EMBL/GenBank/DDBJ databases">
        <title>The Genome Sequence of Anncaliia algerae insect isolate PRA339.</title>
        <authorList>
            <consortium name="The Broad Institute Genome Sequencing Platform"/>
            <consortium name="The Broad Institute Genome Sequencing Center for Infectious Disease"/>
            <person name="Cuomo C."/>
            <person name="Becnel J."/>
            <person name="Sanscrainte N."/>
            <person name="Walker B."/>
            <person name="Young S.K."/>
            <person name="Zeng Q."/>
            <person name="Gargeya S."/>
            <person name="Fitzgerald M."/>
            <person name="Haas B."/>
            <person name="Abouelleil A."/>
            <person name="Alvarado L."/>
            <person name="Arachchi H.M."/>
            <person name="Berlin A.M."/>
            <person name="Chapman S.B."/>
            <person name="Dewar J."/>
            <person name="Goldberg J."/>
            <person name="Griggs A."/>
            <person name="Gujja S."/>
            <person name="Hansen M."/>
            <person name="Howarth C."/>
            <person name="Imamovic A."/>
            <person name="Larimer J."/>
            <person name="McCowan C."/>
            <person name="Murphy C."/>
            <person name="Neiman D."/>
            <person name="Pearson M."/>
            <person name="Priest M."/>
            <person name="Roberts A."/>
            <person name="Saif S."/>
            <person name="Shea T."/>
            <person name="Sisk P."/>
            <person name="Sykes S."/>
            <person name="Wortman J."/>
            <person name="Nusbaum C."/>
            <person name="Birren B."/>
        </authorList>
    </citation>
    <scope>NUCLEOTIDE SEQUENCE [LARGE SCALE GENOMIC DNA]</scope>
    <source>
        <strain evidence="1 2">PRA339</strain>
    </source>
</reference>
<protein>
    <submittedName>
        <fullName evidence="1">Uncharacterized protein</fullName>
    </submittedName>
</protein>
<dbReference type="VEuPathDB" id="MicrosporidiaDB:H312_00338"/>
<dbReference type="HOGENOM" id="CLU_2757291_0_0_1"/>
<name>A0A059F529_9MICR</name>
<proteinExistence type="predicted"/>